<name>A0ABQ4B1G4_9ACTN</name>
<accession>A0ABQ4B1G4</accession>
<keyword evidence="2" id="KW-1185">Reference proteome</keyword>
<dbReference type="Proteomes" id="UP000624709">
    <property type="component" value="Unassembled WGS sequence"/>
</dbReference>
<proteinExistence type="predicted"/>
<sequence>MAADRKMDPAGRDSVLAATLAQYPGAFIGAIDAAGLFTTLPEELAAAGLRPIEGPSSALGLVIGEDHRIAVDTWHRLIAEGVANNLVRPIAAPDRQVRLHLIDMTHRLGVHVCVLSGMEDHRAGLSLPSDQVRPRLVTMYKDPTAVITEAGPEVVPLLGWSAGVRWTWFIPRTTTGRSPAGWSC</sequence>
<reference evidence="1 2" key="1">
    <citation type="submission" date="2021-01" db="EMBL/GenBank/DDBJ databases">
        <title>Whole genome shotgun sequence of Actinoplanes palleronii NBRC 14916.</title>
        <authorList>
            <person name="Komaki H."/>
            <person name="Tamura T."/>
        </authorList>
    </citation>
    <scope>NUCLEOTIDE SEQUENCE [LARGE SCALE GENOMIC DNA]</scope>
    <source>
        <strain evidence="1 2">NBRC 14916</strain>
    </source>
</reference>
<organism evidence="1 2">
    <name type="scientific">Actinoplanes palleronii</name>
    <dbReference type="NCBI Taxonomy" id="113570"/>
    <lineage>
        <taxon>Bacteria</taxon>
        <taxon>Bacillati</taxon>
        <taxon>Actinomycetota</taxon>
        <taxon>Actinomycetes</taxon>
        <taxon>Micromonosporales</taxon>
        <taxon>Micromonosporaceae</taxon>
        <taxon>Actinoplanes</taxon>
    </lineage>
</organism>
<protein>
    <submittedName>
        <fullName evidence="1">Uncharacterized protein</fullName>
    </submittedName>
</protein>
<gene>
    <name evidence="1" type="ORF">Apa02nite_006160</name>
</gene>
<dbReference type="EMBL" id="BOMS01000009">
    <property type="protein sequence ID" value="GIE64508.1"/>
    <property type="molecule type" value="Genomic_DNA"/>
</dbReference>
<evidence type="ECO:0000313" key="2">
    <source>
        <dbReference type="Proteomes" id="UP000624709"/>
    </source>
</evidence>
<comment type="caution">
    <text evidence="1">The sequence shown here is derived from an EMBL/GenBank/DDBJ whole genome shotgun (WGS) entry which is preliminary data.</text>
</comment>
<evidence type="ECO:0000313" key="1">
    <source>
        <dbReference type="EMBL" id="GIE64508.1"/>
    </source>
</evidence>
<dbReference type="RefSeq" id="WP_203823723.1">
    <property type="nucleotide sequence ID" value="NZ_BAAATY010000001.1"/>
</dbReference>